<dbReference type="Gene3D" id="2.70.100.10">
    <property type="entry name" value="Glycoside hydrolase, family 7, domain"/>
    <property type="match status" value="1"/>
</dbReference>
<dbReference type="EMBL" id="CAMXCT010001313">
    <property type="protein sequence ID" value="CAI3988918.1"/>
    <property type="molecule type" value="Genomic_DNA"/>
</dbReference>
<proteinExistence type="predicted"/>
<protein>
    <submittedName>
        <fullName evidence="3">Exoglucanase 1 (1,4-beta-cellobiohydrolase ) (Exocellobiohydrolase I) (Exoglucanase I)</fullName>
    </submittedName>
</protein>
<dbReference type="GO" id="GO:0004553">
    <property type="term" value="F:hydrolase activity, hydrolyzing O-glycosyl compounds"/>
    <property type="evidence" value="ECO:0007669"/>
    <property type="project" value="InterPro"/>
</dbReference>
<dbReference type="GO" id="GO:0005975">
    <property type="term" value="P:carbohydrate metabolic process"/>
    <property type="evidence" value="ECO:0007669"/>
    <property type="project" value="InterPro"/>
</dbReference>
<sequence>MESRACVRFSRCWLLCCLALQIRANELACANQANASCDSVMLIQETRSSRLGKPHSDAGKLRTEECEGFKCQRGVKLQPPKRGKDGKHTVNEKESEYQFQINEDGKWNTYYLPGATIYNKRTVNYGINDKYYLMASDTTDYSNAANFHKVILAGKTMIATINLNGAGCGCNVNFFLVNMPASSPGQYGDYYCDANCVGGNCCAEFDINEMNTHALQVTNHNCGKPPESWNCDGNGDPLIKFLPGEYGPGSSNTINTDNPFNFALQALEVIKGSDSENYLQVFARLWQDGKTVMKSMGGKGSPLNSQWGNLAAGMVLVIDYWESGDLTWLDGASCTAPETCSGAHADVSDMKLITNALETPANCPDSTATGCSCDNVNYNEDDGTECWCVCTCSKTSLVPRCTWSGYHPFWR</sequence>
<evidence type="ECO:0000256" key="1">
    <source>
        <dbReference type="SAM" id="SignalP"/>
    </source>
</evidence>
<evidence type="ECO:0000313" key="3">
    <source>
        <dbReference type="EMBL" id="CAL4776230.1"/>
    </source>
</evidence>
<dbReference type="AlphaFoldDB" id="A0A9P1CD61"/>
<dbReference type="SUPFAM" id="SSF49899">
    <property type="entry name" value="Concanavalin A-like lectins/glucanases"/>
    <property type="match status" value="1"/>
</dbReference>
<dbReference type="EMBL" id="CAMXCT020001313">
    <property type="protein sequence ID" value="CAL1142293.1"/>
    <property type="molecule type" value="Genomic_DNA"/>
</dbReference>
<feature type="chain" id="PRO_5043270374" evidence="1">
    <location>
        <begin position="25"/>
        <end position="411"/>
    </location>
</feature>
<organism evidence="2">
    <name type="scientific">Cladocopium goreaui</name>
    <dbReference type="NCBI Taxonomy" id="2562237"/>
    <lineage>
        <taxon>Eukaryota</taxon>
        <taxon>Sar</taxon>
        <taxon>Alveolata</taxon>
        <taxon>Dinophyceae</taxon>
        <taxon>Suessiales</taxon>
        <taxon>Symbiodiniaceae</taxon>
        <taxon>Cladocopium</taxon>
    </lineage>
</organism>
<dbReference type="EMBL" id="CAMXCT030001313">
    <property type="protein sequence ID" value="CAL4776230.1"/>
    <property type="molecule type" value="Genomic_DNA"/>
</dbReference>
<reference evidence="2" key="1">
    <citation type="submission" date="2022-10" db="EMBL/GenBank/DDBJ databases">
        <authorList>
            <person name="Chen Y."/>
            <person name="Dougan E. K."/>
            <person name="Chan C."/>
            <person name="Rhodes N."/>
            <person name="Thang M."/>
        </authorList>
    </citation>
    <scope>NUCLEOTIDE SEQUENCE</scope>
</reference>
<keyword evidence="4" id="KW-1185">Reference proteome</keyword>
<accession>A0A9P1CD61</accession>
<comment type="caution">
    <text evidence="2">The sequence shown here is derived from an EMBL/GenBank/DDBJ whole genome shotgun (WGS) entry which is preliminary data.</text>
</comment>
<name>A0A9P1CD61_9DINO</name>
<evidence type="ECO:0000313" key="4">
    <source>
        <dbReference type="Proteomes" id="UP001152797"/>
    </source>
</evidence>
<dbReference type="Proteomes" id="UP001152797">
    <property type="component" value="Unassembled WGS sequence"/>
</dbReference>
<dbReference type="InterPro" id="IPR013320">
    <property type="entry name" value="ConA-like_dom_sf"/>
</dbReference>
<evidence type="ECO:0000313" key="2">
    <source>
        <dbReference type="EMBL" id="CAI3988918.1"/>
    </source>
</evidence>
<feature type="signal peptide" evidence="1">
    <location>
        <begin position="1"/>
        <end position="24"/>
    </location>
</feature>
<dbReference type="OrthoDB" id="248923at2759"/>
<dbReference type="InterPro" id="IPR037019">
    <property type="entry name" value="Glyco_hydro_7_sf"/>
</dbReference>
<gene>
    <name evidence="2" type="ORF">C1SCF055_LOCUS16033</name>
</gene>
<keyword evidence="1" id="KW-0732">Signal</keyword>
<reference evidence="3 4" key="2">
    <citation type="submission" date="2024-05" db="EMBL/GenBank/DDBJ databases">
        <authorList>
            <person name="Chen Y."/>
            <person name="Shah S."/>
            <person name="Dougan E. K."/>
            <person name="Thang M."/>
            <person name="Chan C."/>
        </authorList>
    </citation>
    <scope>NUCLEOTIDE SEQUENCE [LARGE SCALE GENOMIC DNA]</scope>
</reference>